<dbReference type="PRINTS" id="PR00174">
    <property type="entry name" value="LACYSMPORT"/>
</dbReference>
<feature type="transmembrane region" description="Helical" evidence="8">
    <location>
        <begin position="256"/>
        <end position="280"/>
    </location>
</feature>
<feature type="transmembrane region" description="Helical" evidence="8">
    <location>
        <begin position="346"/>
        <end position="370"/>
    </location>
</feature>
<sequence>MQQTVKREYWLISGLLFFFFFAWSSSYSLFSIWLHRVIGLSGAETGYVFAANAVAALLIQPFYGALQDRLGLSRKLLVWIGLLLCAAAPFSIYVYGNLLAQNVVLGAVVGAAFLALAMLAGVGVIESYTERVSRHMGFEFGTTRMWGSLGWAAATCVAGVVFNIDPDIAFYMSSAAGVMFLLILSQLDLNRLNPPGLQKSGAAPVRMADLWQLLKMPHFWAFSVYLTGVCGIYMIYEQQFPVYFASFFATPQEGTSAYGYLNSSQVLIEAALLLLAPWLVSRTGAKYGLILAGAIMFVRILGSGLATDVWTVAACKMLHAIEVPILLVSVFKYISLNFDVRLSASIYLVGFHFAQQLTAMLLSPVVGYGYDQFGFANVYILMAGLVGACLLLSWNLLRPDPVRAVEKTALPDALALPAIAQSVTRYEP</sequence>
<dbReference type="InterPro" id="IPR036259">
    <property type="entry name" value="MFS_trans_sf"/>
</dbReference>
<dbReference type="RefSeq" id="WP_048361671.1">
    <property type="nucleotide sequence ID" value="NZ_FNUD01000002.1"/>
</dbReference>
<keyword evidence="4" id="KW-0997">Cell inner membrane</keyword>
<organism evidence="9 10">
    <name type="scientific">Pseudomonas deceptionensis</name>
    <dbReference type="NCBI Taxonomy" id="882211"/>
    <lineage>
        <taxon>Bacteria</taxon>
        <taxon>Pseudomonadati</taxon>
        <taxon>Pseudomonadota</taxon>
        <taxon>Gammaproteobacteria</taxon>
        <taxon>Pseudomonadales</taxon>
        <taxon>Pseudomonadaceae</taxon>
        <taxon>Pseudomonas</taxon>
    </lineage>
</organism>
<evidence type="ECO:0000256" key="2">
    <source>
        <dbReference type="ARBA" id="ARBA00022448"/>
    </source>
</evidence>
<evidence type="ECO:0000256" key="1">
    <source>
        <dbReference type="ARBA" id="ARBA00004429"/>
    </source>
</evidence>
<keyword evidence="3" id="KW-1003">Cell membrane</keyword>
<dbReference type="Gene3D" id="1.20.1250.20">
    <property type="entry name" value="MFS general substrate transporter like domains"/>
    <property type="match status" value="2"/>
</dbReference>
<feature type="transmembrane region" description="Helical" evidence="8">
    <location>
        <begin position="9"/>
        <end position="34"/>
    </location>
</feature>
<keyword evidence="10" id="KW-1185">Reference proteome</keyword>
<feature type="transmembrane region" description="Helical" evidence="8">
    <location>
        <begin position="168"/>
        <end position="189"/>
    </location>
</feature>
<feature type="transmembrane region" description="Helical" evidence="8">
    <location>
        <begin position="376"/>
        <end position="397"/>
    </location>
</feature>
<dbReference type="GO" id="GO:0030395">
    <property type="term" value="F:lactose binding"/>
    <property type="evidence" value="ECO:0007669"/>
    <property type="project" value="TreeGrafter"/>
</dbReference>
<dbReference type="AlphaFoldDB" id="A0A0J6G7C9"/>
<dbReference type="OrthoDB" id="7065110at2"/>
<evidence type="ECO:0000313" key="10">
    <source>
        <dbReference type="Proteomes" id="UP000183613"/>
    </source>
</evidence>
<dbReference type="NCBIfam" id="TIGR00882">
    <property type="entry name" value="2A0105"/>
    <property type="match status" value="1"/>
</dbReference>
<dbReference type="GO" id="GO:0005886">
    <property type="term" value="C:plasma membrane"/>
    <property type="evidence" value="ECO:0007669"/>
    <property type="project" value="UniProtKB-SubCell"/>
</dbReference>
<dbReference type="Pfam" id="PF01306">
    <property type="entry name" value="LacY_symp"/>
    <property type="match status" value="1"/>
</dbReference>
<dbReference type="Proteomes" id="UP000183613">
    <property type="component" value="Unassembled WGS sequence"/>
</dbReference>
<comment type="caution">
    <text evidence="9">The sequence shown here is derived from an EMBL/GenBank/DDBJ whole genome shotgun (WGS) entry which is preliminary data.</text>
</comment>
<proteinExistence type="predicted"/>
<evidence type="ECO:0000256" key="4">
    <source>
        <dbReference type="ARBA" id="ARBA00022519"/>
    </source>
</evidence>
<feature type="transmembrane region" description="Helical" evidence="8">
    <location>
        <begin position="317"/>
        <end position="334"/>
    </location>
</feature>
<feature type="transmembrane region" description="Helical" evidence="8">
    <location>
        <begin position="46"/>
        <end position="64"/>
    </location>
</feature>
<keyword evidence="2" id="KW-0813">Transport</keyword>
<evidence type="ECO:0000256" key="8">
    <source>
        <dbReference type="SAM" id="Phobius"/>
    </source>
</evidence>
<accession>A0A0J6G7C9</accession>
<keyword evidence="6 8" id="KW-1133">Transmembrane helix</keyword>
<feature type="transmembrane region" description="Helical" evidence="8">
    <location>
        <begin position="76"/>
        <end position="96"/>
    </location>
</feature>
<evidence type="ECO:0000313" key="9">
    <source>
        <dbReference type="EMBL" id="SEE99502.1"/>
    </source>
</evidence>
<feature type="transmembrane region" description="Helical" evidence="8">
    <location>
        <begin position="102"/>
        <end position="125"/>
    </location>
</feature>
<reference evidence="9" key="1">
    <citation type="submission" date="2016-10" db="EMBL/GenBank/DDBJ databases">
        <authorList>
            <person name="Varghese N."/>
            <person name="Submissions S."/>
        </authorList>
    </citation>
    <scope>NUCLEOTIDE SEQUENCE [LARGE SCALE GENOMIC DNA]</scope>
    <source>
        <strain evidence="9">LMG 25555</strain>
    </source>
</reference>
<feature type="transmembrane region" description="Helical" evidence="8">
    <location>
        <begin position="219"/>
        <end position="236"/>
    </location>
</feature>
<dbReference type="EMBL" id="FNUD01000002">
    <property type="protein sequence ID" value="SEE99502.1"/>
    <property type="molecule type" value="Genomic_DNA"/>
</dbReference>
<dbReference type="GO" id="GO:0015528">
    <property type="term" value="F:lactose:proton symporter activity"/>
    <property type="evidence" value="ECO:0007669"/>
    <property type="project" value="TreeGrafter"/>
</dbReference>
<protein>
    <submittedName>
        <fullName evidence="9">MFS transporter, OHS family, lactose permease</fullName>
    </submittedName>
</protein>
<feature type="transmembrane region" description="Helical" evidence="8">
    <location>
        <begin position="287"/>
        <end position="305"/>
    </location>
</feature>
<comment type="subcellular location">
    <subcellularLocation>
        <location evidence="1">Cell inner membrane</location>
        <topology evidence="1">Multi-pass membrane protein</topology>
    </subcellularLocation>
</comment>
<dbReference type="PANTHER" id="PTHR23522">
    <property type="entry name" value="BLL5896 PROTEIN"/>
    <property type="match status" value="1"/>
</dbReference>
<dbReference type="PANTHER" id="PTHR23522:SF10">
    <property type="entry name" value="3-PHENYLPROPIONIC ACID TRANSPORTER-RELATED"/>
    <property type="match status" value="1"/>
</dbReference>
<evidence type="ECO:0000256" key="6">
    <source>
        <dbReference type="ARBA" id="ARBA00022989"/>
    </source>
</evidence>
<evidence type="ECO:0000256" key="7">
    <source>
        <dbReference type="ARBA" id="ARBA00023136"/>
    </source>
</evidence>
<feature type="transmembrane region" description="Helical" evidence="8">
    <location>
        <begin position="145"/>
        <end position="162"/>
    </location>
</feature>
<dbReference type="InterPro" id="IPR000576">
    <property type="entry name" value="LacY/RafB_perm_fam"/>
</dbReference>
<evidence type="ECO:0000256" key="5">
    <source>
        <dbReference type="ARBA" id="ARBA00022692"/>
    </source>
</evidence>
<gene>
    <name evidence="9" type="ORF">SAMN04489800_3433</name>
</gene>
<keyword evidence="5 8" id="KW-0812">Transmembrane</keyword>
<evidence type="ECO:0000256" key="3">
    <source>
        <dbReference type="ARBA" id="ARBA00022475"/>
    </source>
</evidence>
<name>A0A0J6G7C9_PSEDM</name>
<keyword evidence="7 8" id="KW-0472">Membrane</keyword>
<dbReference type="NCBIfam" id="NF007077">
    <property type="entry name" value="PRK09528.1"/>
    <property type="match status" value="1"/>
</dbReference>
<dbReference type="PATRIC" id="fig|882211.3.peg.4067"/>
<dbReference type="SUPFAM" id="SSF103473">
    <property type="entry name" value="MFS general substrate transporter"/>
    <property type="match status" value="1"/>
</dbReference>